<comment type="similarity">
    <text evidence="1">Belongs to the GILT family.</text>
</comment>
<dbReference type="Pfam" id="PF03227">
    <property type="entry name" value="GILT"/>
    <property type="match status" value="1"/>
</dbReference>
<keyword evidence="2" id="KW-0325">Glycoprotein</keyword>
<dbReference type="AlphaFoldDB" id="A0A1L8E355"/>
<dbReference type="PANTHER" id="PTHR13234:SF69">
    <property type="entry name" value="GILT-LIKE PROTEIN 1"/>
    <property type="match status" value="1"/>
</dbReference>
<dbReference type="PANTHER" id="PTHR13234">
    <property type="entry name" value="GAMMA-INTERFERON INDUCIBLE LYSOSOMAL THIOL REDUCTASE GILT"/>
    <property type="match status" value="1"/>
</dbReference>
<evidence type="ECO:0000256" key="1">
    <source>
        <dbReference type="ARBA" id="ARBA00005679"/>
    </source>
</evidence>
<evidence type="ECO:0000256" key="3">
    <source>
        <dbReference type="SAM" id="SignalP"/>
    </source>
</evidence>
<dbReference type="GO" id="GO:0016671">
    <property type="term" value="F:oxidoreductase activity, acting on a sulfur group of donors, disulfide as acceptor"/>
    <property type="evidence" value="ECO:0007669"/>
    <property type="project" value="InterPro"/>
</dbReference>
<feature type="chain" id="PRO_5012702083" evidence="3">
    <location>
        <begin position="18"/>
        <end position="242"/>
    </location>
</feature>
<dbReference type="EMBL" id="GFDF01001072">
    <property type="protein sequence ID" value="JAV13012.1"/>
    <property type="molecule type" value="Transcribed_RNA"/>
</dbReference>
<evidence type="ECO:0000313" key="4">
    <source>
        <dbReference type="EMBL" id="JAV13012.1"/>
    </source>
</evidence>
<sequence length="242" mass="26658">MMLKLLGLFGLFALCSAQAKVPVFVYYESLCPDSQAFITQQLYPSMKGPLGKFVDLRLVPFGKSNYTTLGPDVQFTCHHGPNECYGNKIQACALEHIQVNSYQHEHTRESLTLEYVNCLMKVGNNFPDSIYPGEKCARQVGVPNWENIERCANTTEGSKILQRFGDLTNMLQPGLTSVPTVTFRQTYDADAQRLAVANFGAALCKKIATPSPIECSQIPGAAAEKSTAVLLTIGAFFLSRLF</sequence>
<keyword evidence="3" id="KW-0732">Signal</keyword>
<reference evidence="4" key="1">
    <citation type="submission" date="2016-12" db="EMBL/GenBank/DDBJ databases">
        <title>An insight into the sialome and mialome of the sand fly, Nyssomyia neivai.</title>
        <authorList>
            <person name="Sebastian V."/>
            <person name="Goulart T.M."/>
            <person name="Oliveira W."/>
            <person name="Calvo E."/>
            <person name="Oliveira L.F."/>
            <person name="Pinto M.C."/>
            <person name="Rosselino A.M."/>
            <person name="Ribeiro J.M."/>
        </authorList>
    </citation>
    <scope>NUCLEOTIDE SEQUENCE</scope>
</reference>
<name>A0A1L8E355_9DIPT</name>
<organism evidence="4">
    <name type="scientific">Nyssomyia neivai</name>
    <dbReference type="NCBI Taxonomy" id="330878"/>
    <lineage>
        <taxon>Eukaryota</taxon>
        <taxon>Metazoa</taxon>
        <taxon>Ecdysozoa</taxon>
        <taxon>Arthropoda</taxon>
        <taxon>Hexapoda</taxon>
        <taxon>Insecta</taxon>
        <taxon>Pterygota</taxon>
        <taxon>Neoptera</taxon>
        <taxon>Endopterygota</taxon>
        <taxon>Diptera</taxon>
        <taxon>Nematocera</taxon>
        <taxon>Psychodoidea</taxon>
        <taxon>Psychodidae</taxon>
        <taxon>Nyssomyia</taxon>
    </lineage>
</organism>
<accession>A0A1L8E355</accession>
<protein>
    <submittedName>
        <fullName evidence="4">Putative gamma-interferon inducible lysosomal thiol reductase-like protein</fullName>
    </submittedName>
</protein>
<proteinExistence type="inferred from homology"/>
<dbReference type="InterPro" id="IPR004911">
    <property type="entry name" value="Interferon-induced_GILT"/>
</dbReference>
<evidence type="ECO:0000256" key="2">
    <source>
        <dbReference type="ARBA" id="ARBA00023180"/>
    </source>
</evidence>
<feature type="signal peptide" evidence="3">
    <location>
        <begin position="1"/>
        <end position="17"/>
    </location>
</feature>